<protein>
    <recommendedName>
        <fullName evidence="2">DUF5808 domain-containing protein</fullName>
    </recommendedName>
</protein>
<evidence type="ECO:0000256" key="1">
    <source>
        <dbReference type="SAM" id="Phobius"/>
    </source>
</evidence>
<feature type="domain" description="DUF5808" evidence="2">
    <location>
        <begin position="28"/>
        <end position="54"/>
    </location>
</feature>
<accession>A0A5C6AJ03</accession>
<dbReference type="InterPro" id="IPR043831">
    <property type="entry name" value="DUF5808"/>
</dbReference>
<proteinExistence type="predicted"/>
<dbReference type="AlphaFoldDB" id="A0A5C6AJ03"/>
<keyword evidence="1" id="KW-0812">Transmembrane</keyword>
<feature type="transmembrane region" description="Helical" evidence="1">
    <location>
        <begin position="53"/>
        <end position="76"/>
    </location>
</feature>
<keyword evidence="4" id="KW-1185">Reference proteome</keyword>
<organism evidence="3 4">
    <name type="scientific">Botrimarina colliarenosi</name>
    <dbReference type="NCBI Taxonomy" id="2528001"/>
    <lineage>
        <taxon>Bacteria</taxon>
        <taxon>Pseudomonadati</taxon>
        <taxon>Planctomycetota</taxon>
        <taxon>Planctomycetia</taxon>
        <taxon>Pirellulales</taxon>
        <taxon>Lacipirellulaceae</taxon>
        <taxon>Botrimarina</taxon>
    </lineage>
</organism>
<evidence type="ECO:0000313" key="3">
    <source>
        <dbReference type="EMBL" id="TWU00023.1"/>
    </source>
</evidence>
<dbReference type="OrthoDB" id="290642at2"/>
<dbReference type="Proteomes" id="UP000317421">
    <property type="component" value="Unassembled WGS sequence"/>
</dbReference>
<name>A0A5C6AJ03_9BACT</name>
<gene>
    <name evidence="3" type="ORF">Pla108_09660</name>
</gene>
<reference evidence="3 4" key="1">
    <citation type="submission" date="2019-02" db="EMBL/GenBank/DDBJ databases">
        <title>Deep-cultivation of Planctomycetes and their phenomic and genomic characterization uncovers novel biology.</title>
        <authorList>
            <person name="Wiegand S."/>
            <person name="Jogler M."/>
            <person name="Boedeker C."/>
            <person name="Pinto D."/>
            <person name="Vollmers J."/>
            <person name="Rivas-Marin E."/>
            <person name="Kohn T."/>
            <person name="Peeters S.H."/>
            <person name="Heuer A."/>
            <person name="Rast P."/>
            <person name="Oberbeckmann S."/>
            <person name="Bunk B."/>
            <person name="Jeske O."/>
            <person name="Meyerdierks A."/>
            <person name="Storesund J.E."/>
            <person name="Kallscheuer N."/>
            <person name="Luecker S."/>
            <person name="Lage O.M."/>
            <person name="Pohl T."/>
            <person name="Merkel B.J."/>
            <person name="Hornburger P."/>
            <person name="Mueller R.-W."/>
            <person name="Bruemmer F."/>
            <person name="Labrenz M."/>
            <person name="Spormann A.M."/>
            <person name="Op Den Camp H."/>
            <person name="Overmann J."/>
            <person name="Amann R."/>
            <person name="Jetten M.S.M."/>
            <person name="Mascher T."/>
            <person name="Medema M.H."/>
            <person name="Devos D.P."/>
            <person name="Kaster A.-K."/>
            <person name="Ovreas L."/>
            <person name="Rohde M."/>
            <person name="Galperin M.Y."/>
            <person name="Jogler C."/>
        </authorList>
    </citation>
    <scope>NUCLEOTIDE SEQUENCE [LARGE SCALE GENOMIC DNA]</scope>
    <source>
        <strain evidence="3 4">Pla108</strain>
    </source>
</reference>
<dbReference type="EMBL" id="SJPR01000001">
    <property type="protein sequence ID" value="TWU00023.1"/>
    <property type="molecule type" value="Genomic_DNA"/>
</dbReference>
<evidence type="ECO:0000259" key="2">
    <source>
        <dbReference type="Pfam" id="PF19124"/>
    </source>
</evidence>
<dbReference type="Pfam" id="PF19124">
    <property type="entry name" value="DUF5808"/>
    <property type="match status" value="1"/>
</dbReference>
<comment type="caution">
    <text evidence="3">The sequence shown here is derived from an EMBL/GenBank/DDBJ whole genome shotgun (WGS) entry which is preliminary data.</text>
</comment>
<sequence>MDQQEIQEINDAEWNDPTNWRWGVYNSPRDARVWVSKPIPWMGWTLNFAHRAAWVWLFALIAPAIVVAIVGVVVAAG</sequence>
<keyword evidence="1" id="KW-1133">Transmembrane helix</keyword>
<evidence type="ECO:0000313" key="4">
    <source>
        <dbReference type="Proteomes" id="UP000317421"/>
    </source>
</evidence>
<dbReference type="RefSeq" id="WP_146443525.1">
    <property type="nucleotide sequence ID" value="NZ_SJPR01000001.1"/>
</dbReference>
<keyword evidence="1" id="KW-0472">Membrane</keyword>